<evidence type="ECO:0000313" key="1">
    <source>
        <dbReference type="EMBL" id="UPK98742.1"/>
    </source>
</evidence>
<evidence type="ECO:0000313" key="2">
    <source>
        <dbReference type="Proteomes" id="UP000830768"/>
    </source>
</evidence>
<dbReference type="EMBL" id="CP090036">
    <property type="protein sequence ID" value="UPK98742.1"/>
    <property type="molecule type" value="Genomic_DNA"/>
</dbReference>
<reference evidence="1" key="1">
    <citation type="submission" date="2021-11" db="EMBL/GenBank/DDBJ databases">
        <title>Fusarium solani-melongenae Genome sequencing and assembly.</title>
        <authorList>
            <person name="Xie S."/>
            <person name="Huang L."/>
            <person name="Zhang X."/>
        </authorList>
    </citation>
    <scope>NUCLEOTIDE SEQUENCE</scope>
    <source>
        <strain evidence="1">CRI 24-3</strain>
    </source>
</reference>
<proteinExistence type="predicted"/>
<name>A0ACD3ZC79_FUSSC</name>
<sequence>MPASFTRIDDLQSQFSAFHPSLRGITRSTRPDIVKDPQRLLNACQCLGSEVLDLTLSRGPANLLRRIGHRPSCCATLEPDKQPAYSSYSCRCSSDDVIAWP</sequence>
<organism evidence="1 2">
    <name type="scientific">Fusarium solani subsp. cucurbitae</name>
    <name type="common">Neocosmosporum cucurbitae</name>
    <dbReference type="NCBI Taxonomy" id="2747967"/>
    <lineage>
        <taxon>Eukaryota</taxon>
        <taxon>Fungi</taxon>
        <taxon>Dikarya</taxon>
        <taxon>Ascomycota</taxon>
        <taxon>Pezizomycotina</taxon>
        <taxon>Sordariomycetes</taxon>
        <taxon>Hypocreomycetidae</taxon>
        <taxon>Hypocreales</taxon>
        <taxon>Nectriaceae</taxon>
        <taxon>Fusarium</taxon>
        <taxon>Fusarium solani species complex</taxon>
    </lineage>
</organism>
<keyword evidence="2" id="KW-1185">Reference proteome</keyword>
<dbReference type="Proteomes" id="UP000830768">
    <property type="component" value="Chromosome 8"/>
</dbReference>
<protein>
    <submittedName>
        <fullName evidence="1">Uncharacterized protein</fullName>
    </submittedName>
</protein>
<gene>
    <name evidence="1" type="ORF">LCI18_009677</name>
</gene>
<accession>A0ACD3ZC79</accession>